<name>A0ABS4R8J5_9HYPH</name>
<dbReference type="EC" id="3.5.99.2" evidence="1"/>
<dbReference type="Gene3D" id="1.20.910.10">
    <property type="entry name" value="Heme oxygenase-like"/>
    <property type="match status" value="1"/>
</dbReference>
<dbReference type="CDD" id="cd19358">
    <property type="entry name" value="TenA_E_Spr0628-like"/>
    <property type="match status" value="1"/>
</dbReference>
<dbReference type="InterPro" id="IPR016084">
    <property type="entry name" value="Haem_Oase-like_multi-hlx"/>
</dbReference>
<keyword evidence="1 3" id="KW-0378">Hydrolase</keyword>
<protein>
    <recommendedName>
        <fullName evidence="1">Aminopyrimidine aminohydrolase</fullName>
        <ecNumber evidence="1">3.5.99.2</ecNumber>
    </recommendedName>
</protein>
<dbReference type="SUPFAM" id="SSF48613">
    <property type="entry name" value="Heme oxygenase-like"/>
    <property type="match status" value="1"/>
</dbReference>
<evidence type="ECO:0000259" key="2">
    <source>
        <dbReference type="Pfam" id="PF03070"/>
    </source>
</evidence>
<evidence type="ECO:0000256" key="1">
    <source>
        <dbReference type="PIRNR" id="PIRNR003170"/>
    </source>
</evidence>
<keyword evidence="4" id="KW-1185">Reference proteome</keyword>
<feature type="domain" description="Thiaminase-2/PQQC" evidence="2">
    <location>
        <begin position="17"/>
        <end position="215"/>
    </location>
</feature>
<dbReference type="GO" id="GO:0050334">
    <property type="term" value="F:thiaminase activity"/>
    <property type="evidence" value="ECO:0007669"/>
    <property type="project" value="UniProtKB-EC"/>
</dbReference>
<dbReference type="PANTHER" id="PTHR43198:SF2">
    <property type="entry name" value="SI:CH1073-67J19.1-RELATED"/>
    <property type="match status" value="1"/>
</dbReference>
<dbReference type="EMBL" id="JAGILA010000009">
    <property type="protein sequence ID" value="MBP2238706.1"/>
    <property type="molecule type" value="Genomic_DNA"/>
</dbReference>
<comment type="catalytic activity">
    <reaction evidence="1">
        <text>4-amino-5-aminomethyl-2-methylpyrimidine + H2O = 4-amino-5-hydroxymethyl-2-methylpyrimidine + NH4(+)</text>
        <dbReference type="Rhea" id="RHEA:31799"/>
        <dbReference type="ChEBI" id="CHEBI:15377"/>
        <dbReference type="ChEBI" id="CHEBI:16892"/>
        <dbReference type="ChEBI" id="CHEBI:28938"/>
        <dbReference type="ChEBI" id="CHEBI:63416"/>
        <dbReference type="EC" id="3.5.99.2"/>
    </reaction>
</comment>
<dbReference type="PANTHER" id="PTHR43198">
    <property type="entry name" value="BIFUNCTIONAL TH2 PROTEIN"/>
    <property type="match status" value="1"/>
</dbReference>
<accession>A0ABS4R8J5</accession>
<comment type="function">
    <text evidence="1">Catalyzes an amino-pyrimidine hydrolysis reaction at the C5' of the pyrimidine moiety of thiamine compounds, a reaction that is part of a thiamine salvage pathway. Thus, catalyzes the conversion of 4-amino-5-aminomethyl-2-methylpyrimidine to 4-amino-5-hydroxymethyl-2-methylpyrimidine (HMP).</text>
</comment>
<keyword evidence="1" id="KW-0784">Thiamine biosynthesis</keyword>
<dbReference type="Proteomes" id="UP000730739">
    <property type="component" value="Unassembled WGS sequence"/>
</dbReference>
<reference evidence="3 4" key="1">
    <citation type="submission" date="2021-03" db="EMBL/GenBank/DDBJ databases">
        <title>Genomic Encyclopedia of Type Strains, Phase IV (KMG-IV): sequencing the most valuable type-strain genomes for metagenomic binning, comparative biology and taxonomic classification.</title>
        <authorList>
            <person name="Goeker M."/>
        </authorList>
    </citation>
    <scope>NUCLEOTIDE SEQUENCE [LARGE SCALE GENOMIC DNA]</scope>
    <source>
        <strain evidence="3 4">DSM 13372</strain>
    </source>
</reference>
<comment type="caution">
    <text evidence="3">The sequence shown here is derived from an EMBL/GenBank/DDBJ whole genome shotgun (WGS) entry which is preliminary data.</text>
</comment>
<dbReference type="InterPro" id="IPR050967">
    <property type="entry name" value="Thiamine_Salvage_TenA"/>
</dbReference>
<comment type="pathway">
    <text evidence="1">Cofactor biosynthesis; thiamine diphosphate biosynthesis.</text>
</comment>
<dbReference type="InterPro" id="IPR004305">
    <property type="entry name" value="Thiaminase-2/PQQC"/>
</dbReference>
<sequence>MSSATLSEQMLDENAAVYQAMVNHRFVEDIKTNRLGGEVFDRYLVFEGAFVDTAIAIFSYGVAKAETIDQKRWLIAVLDALANRQIAYFEKTFAERGIDPAGHDLNRPGGEAFRNGMLEIAREGAFLDIIAGMFAAEWMYWTWSKAAAGCVTGNPLLEEWVAMHADDEFAAQASWLKGELDKAGATLSAGQRARLSGIFGRVQRLEIAFHDAPYEARPGDSA</sequence>
<dbReference type="PIRSF" id="PIRSF003170">
    <property type="entry name" value="Pet18p"/>
    <property type="match status" value="1"/>
</dbReference>
<evidence type="ECO:0000313" key="3">
    <source>
        <dbReference type="EMBL" id="MBP2238706.1"/>
    </source>
</evidence>
<comment type="catalytic activity">
    <reaction evidence="1">
        <text>thiamine + H2O = 5-(2-hydroxyethyl)-4-methylthiazole + 4-amino-5-hydroxymethyl-2-methylpyrimidine + H(+)</text>
        <dbReference type="Rhea" id="RHEA:17509"/>
        <dbReference type="ChEBI" id="CHEBI:15377"/>
        <dbReference type="ChEBI" id="CHEBI:15378"/>
        <dbReference type="ChEBI" id="CHEBI:16892"/>
        <dbReference type="ChEBI" id="CHEBI:17957"/>
        <dbReference type="ChEBI" id="CHEBI:18385"/>
        <dbReference type="EC" id="3.5.99.2"/>
    </reaction>
</comment>
<dbReference type="InterPro" id="IPR026285">
    <property type="entry name" value="TenA_E"/>
</dbReference>
<gene>
    <name evidence="3" type="ORF">J2Z31_005247</name>
</gene>
<evidence type="ECO:0000313" key="4">
    <source>
        <dbReference type="Proteomes" id="UP000730739"/>
    </source>
</evidence>
<comment type="similarity">
    <text evidence="1">Belongs to the TenA family.</text>
</comment>
<dbReference type="RefSeq" id="WP_209605968.1">
    <property type="nucleotide sequence ID" value="NZ_JAGILA010000009.1"/>
</dbReference>
<proteinExistence type="inferred from homology"/>
<organism evidence="3 4">
    <name type="scientific">Sinorhizobium kostiense</name>
    <dbReference type="NCBI Taxonomy" id="76747"/>
    <lineage>
        <taxon>Bacteria</taxon>
        <taxon>Pseudomonadati</taxon>
        <taxon>Pseudomonadota</taxon>
        <taxon>Alphaproteobacteria</taxon>
        <taxon>Hyphomicrobiales</taxon>
        <taxon>Rhizobiaceae</taxon>
        <taxon>Sinorhizobium/Ensifer group</taxon>
        <taxon>Sinorhizobium</taxon>
    </lineage>
</organism>
<dbReference type="Pfam" id="PF03070">
    <property type="entry name" value="TENA_THI-4"/>
    <property type="match status" value="1"/>
</dbReference>